<gene>
    <name evidence="1" type="ordered locus">Clole_1210</name>
</gene>
<dbReference type="AlphaFoldDB" id="F2JGI3"/>
<dbReference type="HOGENOM" id="CLU_2380963_0_0_9"/>
<evidence type="ECO:0000313" key="2">
    <source>
        <dbReference type="Proteomes" id="UP000008467"/>
    </source>
</evidence>
<dbReference type="Proteomes" id="UP000008467">
    <property type="component" value="Chromosome"/>
</dbReference>
<protein>
    <submittedName>
        <fullName evidence="1">Uncharacterized protein</fullName>
    </submittedName>
</protein>
<reference evidence="1 2" key="1">
    <citation type="journal article" date="2011" name="J. Bacteriol.">
        <title>Complete genome sequence of the cellulose-degrading bacterium Cellulosilyticum lentocellum.</title>
        <authorList>
            <consortium name="US DOE Joint Genome Institute"/>
            <person name="Miller D.A."/>
            <person name="Suen G."/>
            <person name="Bruce D."/>
            <person name="Copeland A."/>
            <person name="Cheng J.F."/>
            <person name="Detter C."/>
            <person name="Goodwin L.A."/>
            <person name="Han C.S."/>
            <person name="Hauser L.J."/>
            <person name="Land M.L."/>
            <person name="Lapidus A."/>
            <person name="Lucas S."/>
            <person name="Meincke L."/>
            <person name="Pitluck S."/>
            <person name="Tapia R."/>
            <person name="Teshima H."/>
            <person name="Woyke T."/>
            <person name="Fox B.G."/>
            <person name="Angert E.R."/>
            <person name="Currie C.R."/>
        </authorList>
    </citation>
    <scope>NUCLEOTIDE SEQUENCE [LARGE SCALE GENOMIC DNA]</scope>
    <source>
        <strain evidence="2">ATCC 49066 / DSM 5427 / NCIMB 11756 / RHM5</strain>
    </source>
</reference>
<dbReference type="KEGG" id="cle:Clole_1210"/>
<accession>F2JGI3</accession>
<dbReference type="RefSeq" id="WP_013656237.1">
    <property type="nucleotide sequence ID" value="NC_015275.1"/>
</dbReference>
<dbReference type="EMBL" id="CP002582">
    <property type="protein sequence ID" value="ADZ82938.1"/>
    <property type="molecule type" value="Genomic_DNA"/>
</dbReference>
<keyword evidence="2" id="KW-1185">Reference proteome</keyword>
<name>F2JGI3_CELLD</name>
<sequence>MSQFNFTVSYLDANGQKHDQEIYLDSQDYKRHYEQNYSTLMQNYPPDQAEKHILATKKHYIEETLAHQFGSHTALEYDVAEMIDTLDRDIKGAL</sequence>
<organism evidence="1 2">
    <name type="scientific">Cellulosilyticum lentocellum (strain ATCC 49066 / DSM 5427 / NCIMB 11756 / RHM5)</name>
    <name type="common">Clostridium lentocellum</name>
    <dbReference type="NCBI Taxonomy" id="642492"/>
    <lineage>
        <taxon>Bacteria</taxon>
        <taxon>Bacillati</taxon>
        <taxon>Bacillota</taxon>
        <taxon>Clostridia</taxon>
        <taxon>Lachnospirales</taxon>
        <taxon>Cellulosilyticaceae</taxon>
        <taxon>Cellulosilyticum</taxon>
    </lineage>
</organism>
<evidence type="ECO:0000313" key="1">
    <source>
        <dbReference type="EMBL" id="ADZ82938.1"/>
    </source>
</evidence>
<proteinExistence type="predicted"/>